<dbReference type="Proteomes" id="UP001303046">
    <property type="component" value="Unassembled WGS sequence"/>
</dbReference>
<comment type="caution">
    <text evidence="1">The sequence shown here is derived from an EMBL/GenBank/DDBJ whole genome shotgun (WGS) entry which is preliminary data.</text>
</comment>
<organism evidence="1 2">
    <name type="scientific">Necator americanus</name>
    <name type="common">Human hookworm</name>
    <dbReference type="NCBI Taxonomy" id="51031"/>
    <lineage>
        <taxon>Eukaryota</taxon>
        <taxon>Metazoa</taxon>
        <taxon>Ecdysozoa</taxon>
        <taxon>Nematoda</taxon>
        <taxon>Chromadorea</taxon>
        <taxon>Rhabditida</taxon>
        <taxon>Rhabditina</taxon>
        <taxon>Rhabditomorpha</taxon>
        <taxon>Strongyloidea</taxon>
        <taxon>Ancylostomatidae</taxon>
        <taxon>Bunostominae</taxon>
        <taxon>Necator</taxon>
    </lineage>
</organism>
<sequence>MVLALKTKITQEVQQEVADGVEAEKKGHSIVITGLAELGASKSLMERKRDLEEKVANVLDALEVDCRPEVAYSRVNYSELRKFLARVDWLEVFDNYQSVAEMYRRFCPVMYDSLAKDVEQVPPLTSDHNKHGIDMCF</sequence>
<proteinExistence type="predicted"/>
<dbReference type="EMBL" id="JAVFWL010000003">
    <property type="protein sequence ID" value="KAK6744047.1"/>
    <property type="molecule type" value="Genomic_DNA"/>
</dbReference>
<evidence type="ECO:0000313" key="1">
    <source>
        <dbReference type="EMBL" id="KAK6744047.1"/>
    </source>
</evidence>
<evidence type="ECO:0000313" key="2">
    <source>
        <dbReference type="Proteomes" id="UP001303046"/>
    </source>
</evidence>
<keyword evidence="2" id="KW-1185">Reference proteome</keyword>
<accession>A0ABR1D0H0</accession>
<reference evidence="1 2" key="1">
    <citation type="submission" date="2023-08" db="EMBL/GenBank/DDBJ databases">
        <title>A Necator americanus chromosomal reference genome.</title>
        <authorList>
            <person name="Ilik V."/>
            <person name="Petrzelkova K.J."/>
            <person name="Pardy F."/>
            <person name="Fuh T."/>
            <person name="Niatou-Singa F.S."/>
            <person name="Gouil Q."/>
            <person name="Baker L."/>
            <person name="Ritchie M.E."/>
            <person name="Jex A.R."/>
            <person name="Gazzola D."/>
            <person name="Li H."/>
            <person name="Toshio Fujiwara R."/>
            <person name="Zhan B."/>
            <person name="Aroian R.V."/>
            <person name="Pafco B."/>
            <person name="Schwarz E.M."/>
        </authorList>
    </citation>
    <scope>NUCLEOTIDE SEQUENCE [LARGE SCALE GENOMIC DNA]</scope>
    <source>
        <strain evidence="1 2">Aroian</strain>
        <tissue evidence="1">Whole animal</tissue>
    </source>
</reference>
<gene>
    <name evidence="1" type="primary">Necator_chrIII.g11771</name>
    <name evidence="1" type="ORF">RB195_011006</name>
</gene>
<name>A0ABR1D0H0_NECAM</name>
<protein>
    <submittedName>
        <fullName evidence="1">Uncharacterized protein</fullName>
    </submittedName>
</protein>